<feature type="compositionally biased region" description="Basic and acidic residues" evidence="1">
    <location>
        <begin position="11"/>
        <end position="47"/>
    </location>
</feature>
<dbReference type="EMBL" id="SNRW01006425">
    <property type="protein sequence ID" value="KAA6383109.1"/>
    <property type="molecule type" value="Genomic_DNA"/>
</dbReference>
<gene>
    <name evidence="2" type="ORF">EZS28_021364</name>
</gene>
<reference evidence="2 3" key="1">
    <citation type="submission" date="2019-03" db="EMBL/GenBank/DDBJ databases">
        <title>Single cell metagenomics reveals metabolic interactions within the superorganism composed of flagellate Streblomastix strix and complex community of Bacteroidetes bacteria on its surface.</title>
        <authorList>
            <person name="Treitli S.C."/>
            <person name="Kolisko M."/>
            <person name="Husnik F."/>
            <person name="Keeling P."/>
            <person name="Hampl V."/>
        </authorList>
    </citation>
    <scope>NUCLEOTIDE SEQUENCE [LARGE SCALE GENOMIC DNA]</scope>
    <source>
        <strain evidence="2">ST1C</strain>
    </source>
</reference>
<evidence type="ECO:0000313" key="2">
    <source>
        <dbReference type="EMBL" id="KAA6383109.1"/>
    </source>
</evidence>
<dbReference type="Proteomes" id="UP000324800">
    <property type="component" value="Unassembled WGS sequence"/>
</dbReference>
<protein>
    <recommendedName>
        <fullName evidence="4">SPRY domain-containing protein</fullName>
    </recommendedName>
</protein>
<feature type="region of interest" description="Disordered" evidence="1">
    <location>
        <begin position="61"/>
        <end position="94"/>
    </location>
</feature>
<dbReference type="Gene3D" id="2.60.120.920">
    <property type="match status" value="1"/>
</dbReference>
<evidence type="ECO:0000256" key="1">
    <source>
        <dbReference type="SAM" id="MobiDB-lite"/>
    </source>
</evidence>
<dbReference type="InterPro" id="IPR043136">
    <property type="entry name" value="B30.2/SPRY_sf"/>
</dbReference>
<name>A0A5J4VL92_9EUKA</name>
<sequence>MSESAQDQEIQELKKKLKEVEEQREQEKNQREREKRRANFAEDENHRLLAEVERLRAQLAQRNQESAIAQIQTRSSPSPQPHRSHSPPSIPTVPLNLSITSLTPIIPNQDVVRWTENKLIHTADNNDLSTVLFNPIISSGIVRFEGFYDSDAKTQHVGIADTSVVYSPGCWPDTDENDKKSVLYDSSGDISHIQNNIQYGNMYIRGNGKFEPNKRIACEVNMTSTPKRLHFFVNGEQQPISVVNIPSQIRFLVFLQAKNLTFTVTRFESLPISSVKQVRGQKAFEYGKKWLSDDYDKSLSSSESENDEQYYINFVEGVTVQTDGIYSTHESIQLELDQLITKDELLPLALLDTMEIVLKMLPFNLVQINQVFQFLIIVKSKVVMVVN</sequence>
<evidence type="ECO:0008006" key="4">
    <source>
        <dbReference type="Google" id="ProtNLM"/>
    </source>
</evidence>
<proteinExistence type="predicted"/>
<feature type="region of interest" description="Disordered" evidence="1">
    <location>
        <begin position="1"/>
        <end position="47"/>
    </location>
</feature>
<dbReference type="AlphaFoldDB" id="A0A5J4VL92"/>
<accession>A0A5J4VL92</accession>
<comment type="caution">
    <text evidence="2">The sequence shown here is derived from an EMBL/GenBank/DDBJ whole genome shotgun (WGS) entry which is preliminary data.</text>
</comment>
<dbReference type="OrthoDB" id="49113at2759"/>
<organism evidence="2 3">
    <name type="scientific">Streblomastix strix</name>
    <dbReference type="NCBI Taxonomy" id="222440"/>
    <lineage>
        <taxon>Eukaryota</taxon>
        <taxon>Metamonada</taxon>
        <taxon>Preaxostyla</taxon>
        <taxon>Oxymonadida</taxon>
        <taxon>Streblomastigidae</taxon>
        <taxon>Streblomastix</taxon>
    </lineage>
</organism>
<feature type="compositionally biased region" description="Polar residues" evidence="1">
    <location>
        <begin position="61"/>
        <end position="71"/>
    </location>
</feature>
<evidence type="ECO:0000313" key="3">
    <source>
        <dbReference type="Proteomes" id="UP000324800"/>
    </source>
</evidence>